<evidence type="ECO:0000313" key="4">
    <source>
        <dbReference type="Proteomes" id="UP000318825"/>
    </source>
</evidence>
<dbReference type="Proteomes" id="UP000318825">
    <property type="component" value="Unassembled WGS sequence"/>
</dbReference>
<keyword evidence="2" id="KW-0472">Membrane</keyword>
<reference evidence="3 4" key="1">
    <citation type="submission" date="2019-06" db="EMBL/GenBank/DDBJ databases">
        <title>Whole genome shotgun sequence of Nitrobacter winogradskyi NBRC 14297.</title>
        <authorList>
            <person name="Hosoyama A."/>
            <person name="Uohara A."/>
            <person name="Ohji S."/>
            <person name="Ichikawa N."/>
        </authorList>
    </citation>
    <scope>NUCLEOTIDE SEQUENCE [LARGE SCALE GENOMIC DNA]</scope>
    <source>
        <strain evidence="3 4">NBRC 14297</strain>
    </source>
</reference>
<protein>
    <submittedName>
        <fullName evidence="3">Uncharacterized protein</fullName>
    </submittedName>
</protein>
<keyword evidence="2" id="KW-1133">Transmembrane helix</keyword>
<keyword evidence="2" id="KW-0812">Transmembrane</keyword>
<evidence type="ECO:0000256" key="2">
    <source>
        <dbReference type="SAM" id="Phobius"/>
    </source>
</evidence>
<feature type="region of interest" description="Disordered" evidence="1">
    <location>
        <begin position="55"/>
        <end position="118"/>
    </location>
</feature>
<proteinExistence type="predicted"/>
<dbReference type="EMBL" id="BJNF01000074">
    <property type="protein sequence ID" value="GEC16763.1"/>
    <property type="molecule type" value="Genomic_DNA"/>
</dbReference>
<evidence type="ECO:0000256" key="1">
    <source>
        <dbReference type="SAM" id="MobiDB-lite"/>
    </source>
</evidence>
<evidence type="ECO:0000313" key="3">
    <source>
        <dbReference type="EMBL" id="GEC16763.1"/>
    </source>
</evidence>
<accession>A0A4Y3WCX0</accession>
<feature type="transmembrane region" description="Helical" evidence="2">
    <location>
        <begin position="25"/>
        <end position="44"/>
    </location>
</feature>
<comment type="caution">
    <text evidence="3">The sequence shown here is derived from an EMBL/GenBank/DDBJ whole genome shotgun (WGS) entry which is preliminary data.</text>
</comment>
<dbReference type="AlphaFoldDB" id="A0A4Y3WCX0"/>
<feature type="region of interest" description="Disordered" evidence="1">
    <location>
        <begin position="1"/>
        <end position="22"/>
    </location>
</feature>
<name>A0A4Y3WCX0_NITWI</name>
<gene>
    <name evidence="3" type="ORF">NWI01_26550</name>
</gene>
<organism evidence="3 4">
    <name type="scientific">Nitrobacter winogradskyi</name>
    <name type="common">Nitrobacter agilis</name>
    <dbReference type="NCBI Taxonomy" id="913"/>
    <lineage>
        <taxon>Bacteria</taxon>
        <taxon>Pseudomonadati</taxon>
        <taxon>Pseudomonadota</taxon>
        <taxon>Alphaproteobacteria</taxon>
        <taxon>Hyphomicrobiales</taxon>
        <taxon>Nitrobacteraceae</taxon>
        <taxon>Nitrobacter</taxon>
    </lineage>
</organism>
<sequence length="118" mass="11663">MGALMASSECNGDTKNDNDARPGPAIALIAAIAMIISGVSLSFAQGDIVIAQATAPQTSPVPAGKENGPAESKPGGTRPTTPAPEPARPDADVGGHADPQPALPPAPAEKVAPPINKN</sequence>